<protein>
    <recommendedName>
        <fullName evidence="8">Protein kinase domain-containing protein</fullName>
    </recommendedName>
</protein>
<dbReference type="GO" id="GO:0004674">
    <property type="term" value="F:protein serine/threonine kinase activity"/>
    <property type="evidence" value="ECO:0007669"/>
    <property type="project" value="TreeGrafter"/>
</dbReference>
<dbReference type="PROSITE" id="PS50011">
    <property type="entry name" value="PROTEIN_KINASE_DOM"/>
    <property type="match status" value="1"/>
</dbReference>
<evidence type="ECO:0000256" key="4">
    <source>
        <dbReference type="ARBA" id="ARBA00022777"/>
    </source>
</evidence>
<dbReference type="Proteomes" id="UP001314170">
    <property type="component" value="Unassembled WGS sequence"/>
</dbReference>
<dbReference type="InterPro" id="IPR050660">
    <property type="entry name" value="NEK_Ser/Thr_kinase"/>
</dbReference>
<feature type="domain" description="Protein kinase" evidence="8">
    <location>
        <begin position="4"/>
        <end position="261"/>
    </location>
</feature>
<dbReference type="PROSITE" id="PS00108">
    <property type="entry name" value="PROTEIN_KINASE_ST"/>
    <property type="match status" value="1"/>
</dbReference>
<dbReference type="Gene3D" id="1.10.510.10">
    <property type="entry name" value="Transferase(Phosphotransferase) domain 1"/>
    <property type="match status" value="1"/>
</dbReference>
<organism evidence="9 10">
    <name type="scientific">Dovyalis caffra</name>
    <dbReference type="NCBI Taxonomy" id="77055"/>
    <lineage>
        <taxon>Eukaryota</taxon>
        <taxon>Viridiplantae</taxon>
        <taxon>Streptophyta</taxon>
        <taxon>Embryophyta</taxon>
        <taxon>Tracheophyta</taxon>
        <taxon>Spermatophyta</taxon>
        <taxon>Magnoliopsida</taxon>
        <taxon>eudicotyledons</taxon>
        <taxon>Gunneridae</taxon>
        <taxon>Pentapetalae</taxon>
        <taxon>rosids</taxon>
        <taxon>fabids</taxon>
        <taxon>Malpighiales</taxon>
        <taxon>Salicaceae</taxon>
        <taxon>Flacourtieae</taxon>
        <taxon>Dovyalis</taxon>
    </lineage>
</organism>
<keyword evidence="2" id="KW-0808">Transferase</keyword>
<dbReference type="InterPro" id="IPR008271">
    <property type="entry name" value="Ser/Thr_kinase_AS"/>
</dbReference>
<dbReference type="Pfam" id="PF00069">
    <property type="entry name" value="Pkinase"/>
    <property type="match status" value="1"/>
</dbReference>
<dbReference type="SUPFAM" id="SSF56112">
    <property type="entry name" value="Protein kinase-like (PK-like)"/>
    <property type="match status" value="1"/>
</dbReference>
<evidence type="ECO:0000256" key="5">
    <source>
        <dbReference type="ARBA" id="ARBA00022840"/>
    </source>
</evidence>
<dbReference type="InterPro" id="IPR000719">
    <property type="entry name" value="Prot_kinase_dom"/>
</dbReference>
<comment type="caution">
    <text evidence="9">The sequence shown here is derived from an EMBL/GenBank/DDBJ whole genome shotgun (WGS) entry which is preliminary data.</text>
</comment>
<evidence type="ECO:0000256" key="1">
    <source>
        <dbReference type="ARBA" id="ARBA00010886"/>
    </source>
</evidence>
<evidence type="ECO:0000256" key="2">
    <source>
        <dbReference type="ARBA" id="ARBA00022679"/>
    </source>
</evidence>
<dbReference type="SMART" id="SM00220">
    <property type="entry name" value="S_TKc"/>
    <property type="match status" value="1"/>
</dbReference>
<keyword evidence="4" id="KW-0418">Kinase</keyword>
<evidence type="ECO:0000259" key="8">
    <source>
        <dbReference type="PROSITE" id="PS50011"/>
    </source>
</evidence>
<comment type="similarity">
    <text evidence="1">Belongs to the protein kinase superfamily. NEK Ser/Thr protein kinase family. NIMA subfamily.</text>
</comment>
<feature type="compositionally biased region" description="Polar residues" evidence="7">
    <location>
        <begin position="321"/>
        <end position="343"/>
    </location>
</feature>
<dbReference type="PROSITE" id="PS00107">
    <property type="entry name" value="PROTEIN_KINASE_ATP"/>
    <property type="match status" value="1"/>
</dbReference>
<gene>
    <name evidence="9" type="ORF">DCAF_LOCUS19214</name>
</gene>
<evidence type="ECO:0000256" key="7">
    <source>
        <dbReference type="SAM" id="MobiDB-lite"/>
    </source>
</evidence>
<dbReference type="InterPro" id="IPR011009">
    <property type="entry name" value="Kinase-like_dom_sf"/>
</dbReference>
<dbReference type="PANTHER" id="PTHR43671:SF66">
    <property type="entry name" value="SERINE_THREONINE-PROTEIN KINASE NEK2"/>
    <property type="match status" value="1"/>
</dbReference>
<dbReference type="GO" id="GO:0005524">
    <property type="term" value="F:ATP binding"/>
    <property type="evidence" value="ECO:0007669"/>
    <property type="project" value="UniProtKB-UniRule"/>
</dbReference>
<evidence type="ECO:0000313" key="10">
    <source>
        <dbReference type="Proteomes" id="UP001314170"/>
    </source>
</evidence>
<dbReference type="InterPro" id="IPR017441">
    <property type="entry name" value="Protein_kinase_ATP_BS"/>
</dbReference>
<dbReference type="EMBL" id="CAWUPB010001173">
    <property type="protein sequence ID" value="CAK7346537.1"/>
    <property type="molecule type" value="Genomic_DNA"/>
</dbReference>
<evidence type="ECO:0000256" key="6">
    <source>
        <dbReference type="PROSITE-ProRule" id="PRU10141"/>
    </source>
</evidence>
<sequence>MEQYEILEQIGKGSFGSALLVRHKHEKKKYVLKKIRLARQTDRTRRSAHQEMELISKARNPFIVEYKDSWVEKVCRSLAEAIKKASGVHFPEEVVILASQPLLTHSAKLCKWLVQLLMALDYLHANHILHRDVKCSNIFLTKDQDIRLGDFGLAKMLTSDDLASSVVGTPSYMCPELLADLPYGSKSDIWSLGCCIYEMAAHKPAFKAFDIQALINKINKSIVAPLPTMYSAPFRGLVKSMLRKNPELRPSAAELLGHPHLQPYLFKIHVKLNSLRRNTFPVEWSDSNFMKNGRFVDSEAVPSSTSREKRRSFGNDRALNPSISGTEQDSPHSSQRAQESPSYLNRRFTELTVGVVHEVFGNRASEFLTAAKTPRFMPSKVSATPRRESTPSKISYTYSKRDSFPVSRALSKSSHTTRRASLPFPMRAAAPETPYNANPGLLHSMDSPNVSVNAPRIDKIAEFPLASSEDPLIPIRRTSSTSAQCSSTSPGSVDCSITKDKCTVQVMERAVSKQRITDVGQQIGSECSEHNPSGGISSRHSCDSRQLHRFDTSSYQQRAEALEGLLEFSARLLQQERFAELGVLLKPFGPEKVSPRETAIWLAKSFKETAVQQET</sequence>
<dbReference type="AlphaFoldDB" id="A0AAV1S8V6"/>
<evidence type="ECO:0000256" key="3">
    <source>
        <dbReference type="ARBA" id="ARBA00022741"/>
    </source>
</evidence>
<dbReference type="Gene3D" id="3.30.200.20">
    <property type="entry name" value="Phosphorylase Kinase, domain 1"/>
    <property type="match status" value="1"/>
</dbReference>
<feature type="binding site" evidence="6">
    <location>
        <position position="33"/>
    </location>
    <ligand>
        <name>ATP</name>
        <dbReference type="ChEBI" id="CHEBI:30616"/>
    </ligand>
</feature>
<proteinExistence type="inferred from homology"/>
<keyword evidence="5 6" id="KW-0067">ATP-binding</keyword>
<keyword evidence="3 6" id="KW-0547">Nucleotide-binding</keyword>
<feature type="region of interest" description="Disordered" evidence="7">
    <location>
        <begin position="298"/>
        <end position="343"/>
    </location>
</feature>
<name>A0AAV1S8V6_9ROSI</name>
<accession>A0AAV1S8V6</accession>
<dbReference type="CDD" id="cd08215">
    <property type="entry name" value="STKc_Nek"/>
    <property type="match status" value="1"/>
</dbReference>
<keyword evidence="10" id="KW-1185">Reference proteome</keyword>
<evidence type="ECO:0000313" key="9">
    <source>
        <dbReference type="EMBL" id="CAK7346537.1"/>
    </source>
</evidence>
<reference evidence="9 10" key="1">
    <citation type="submission" date="2024-01" db="EMBL/GenBank/DDBJ databases">
        <authorList>
            <person name="Waweru B."/>
        </authorList>
    </citation>
    <scope>NUCLEOTIDE SEQUENCE [LARGE SCALE GENOMIC DNA]</scope>
</reference>
<dbReference type="PANTHER" id="PTHR43671">
    <property type="entry name" value="SERINE/THREONINE-PROTEIN KINASE NEK"/>
    <property type="match status" value="1"/>
</dbReference>